<organism evidence="1 2">
    <name type="scientific">Vogesella indigofera</name>
    <name type="common">Pseudomonas indigofera</name>
    <dbReference type="NCBI Taxonomy" id="45465"/>
    <lineage>
        <taxon>Bacteria</taxon>
        <taxon>Pseudomonadati</taxon>
        <taxon>Pseudomonadota</taxon>
        <taxon>Betaproteobacteria</taxon>
        <taxon>Neisseriales</taxon>
        <taxon>Chromobacteriaceae</taxon>
        <taxon>Vogesella</taxon>
    </lineage>
</organism>
<dbReference type="Proteomes" id="UP001221566">
    <property type="component" value="Unassembled WGS sequence"/>
</dbReference>
<keyword evidence="2" id="KW-1185">Reference proteome</keyword>
<comment type="caution">
    <text evidence="1">The sequence shown here is derived from an EMBL/GenBank/DDBJ whole genome shotgun (WGS) entry which is preliminary data.</text>
</comment>
<accession>A0ABT5I3Y3</accession>
<sequence length="138" mass="14987">MASYKTVQSAALPGRGVHLASAAAGTATGQARLGAARYRRVVPSGGGGHCLPDGDEPHPLRTWLKCALHRALNTGYFLCRKLYCLLRVVGIFNINKLFDFHELATKINLSLQQCGDAVRAGEAADWRLRLITKRSKGE</sequence>
<evidence type="ECO:0000313" key="1">
    <source>
        <dbReference type="EMBL" id="MDC7690886.1"/>
    </source>
</evidence>
<evidence type="ECO:0000313" key="2">
    <source>
        <dbReference type="Proteomes" id="UP001221566"/>
    </source>
</evidence>
<dbReference type="RefSeq" id="WP_272803069.1">
    <property type="nucleotide sequence ID" value="NZ_JAQQKY010000004.1"/>
</dbReference>
<name>A0ABT5I3Y3_VOGIN</name>
<dbReference type="EMBL" id="JAQQKY010000004">
    <property type="protein sequence ID" value="MDC7690886.1"/>
    <property type="molecule type" value="Genomic_DNA"/>
</dbReference>
<reference evidence="1 2" key="1">
    <citation type="submission" date="2023-01" db="EMBL/GenBank/DDBJ databases">
        <title>Novel species of the genus Vogesella isolated from rivers.</title>
        <authorList>
            <person name="Lu H."/>
        </authorList>
    </citation>
    <scope>NUCLEOTIDE SEQUENCE [LARGE SCALE GENOMIC DNA]</scope>
    <source>
        <strain evidence="1 2">SH7W</strain>
    </source>
</reference>
<gene>
    <name evidence="1" type="ORF">PQU93_08855</name>
</gene>
<proteinExistence type="predicted"/>
<protein>
    <submittedName>
        <fullName evidence="1">Uncharacterized protein</fullName>
    </submittedName>
</protein>